<dbReference type="EMBL" id="HAEI01000227">
    <property type="protein sequence ID" value="SBR70783.1"/>
    <property type="molecule type" value="Transcribed_RNA"/>
</dbReference>
<sequence length="88" mass="9674">LVSTCFPFEHLGFIILCRLWCIWGPGAHSCMGLEQALDGRNGCPVQSQLSCQKHPILGHLKVLLGLGPNCTDYLSDRCVTVQAQDEPH</sequence>
<reference evidence="2" key="2">
    <citation type="submission" date="2016-06" db="EMBL/GenBank/DDBJ databases">
        <title>The genome of a short-lived fish provides insights into sex chromosome evolution and the genetic control of aging.</title>
        <authorList>
            <person name="Reichwald K."/>
            <person name="Felder M."/>
            <person name="Petzold A."/>
            <person name="Koch P."/>
            <person name="Groth M."/>
            <person name="Platzer M."/>
        </authorList>
    </citation>
    <scope>NUCLEOTIDE SEQUENCE</scope>
    <source>
        <tissue evidence="2">Brain</tissue>
    </source>
</reference>
<evidence type="ECO:0000256" key="1">
    <source>
        <dbReference type="SAM" id="SignalP"/>
    </source>
</evidence>
<accession>A0A1A8NP15</accession>
<protein>
    <submittedName>
        <fullName evidence="2">Roundabout homolog 4</fullName>
    </submittedName>
</protein>
<proteinExistence type="predicted"/>
<feature type="signal peptide" evidence="1">
    <location>
        <begin position="1"/>
        <end position="27"/>
    </location>
</feature>
<name>A0A1A8NP15_9TELE</name>
<gene>
    <name evidence="2" type="primary">ROBO4</name>
</gene>
<evidence type="ECO:0000313" key="2">
    <source>
        <dbReference type="EMBL" id="SBR70783.1"/>
    </source>
</evidence>
<reference evidence="2" key="1">
    <citation type="submission" date="2016-05" db="EMBL/GenBank/DDBJ databases">
        <authorList>
            <person name="Lavstsen T."/>
            <person name="Jespersen J.S."/>
        </authorList>
    </citation>
    <scope>NUCLEOTIDE SEQUENCE</scope>
    <source>
        <tissue evidence="2">Brain</tissue>
    </source>
</reference>
<feature type="chain" id="PRO_5008375832" evidence="1">
    <location>
        <begin position="28"/>
        <end position="88"/>
    </location>
</feature>
<organism evidence="2">
    <name type="scientific">Nothobranchius rachovii</name>
    <name type="common">bluefin notho</name>
    <dbReference type="NCBI Taxonomy" id="451742"/>
    <lineage>
        <taxon>Eukaryota</taxon>
        <taxon>Metazoa</taxon>
        <taxon>Chordata</taxon>
        <taxon>Craniata</taxon>
        <taxon>Vertebrata</taxon>
        <taxon>Euteleostomi</taxon>
        <taxon>Actinopterygii</taxon>
        <taxon>Neopterygii</taxon>
        <taxon>Teleostei</taxon>
        <taxon>Neoteleostei</taxon>
        <taxon>Acanthomorphata</taxon>
        <taxon>Ovalentaria</taxon>
        <taxon>Atherinomorphae</taxon>
        <taxon>Cyprinodontiformes</taxon>
        <taxon>Nothobranchiidae</taxon>
        <taxon>Nothobranchius</taxon>
    </lineage>
</organism>
<keyword evidence="1" id="KW-0732">Signal</keyword>
<feature type="non-terminal residue" evidence="2">
    <location>
        <position position="1"/>
    </location>
</feature>
<dbReference type="AlphaFoldDB" id="A0A1A8NP15"/>